<feature type="domain" description="Polymerase/histidinol phosphatase N-terminal" evidence="9">
    <location>
        <begin position="3"/>
        <end position="85"/>
    </location>
</feature>
<keyword evidence="5 8" id="KW-0378">Hydrolase</keyword>
<dbReference type="RefSeq" id="WP_078766402.1">
    <property type="nucleotide sequence ID" value="NZ_FUXZ01000009.1"/>
</dbReference>
<organism evidence="10 11">
    <name type="scientific">Eubacterium uniforme</name>
    <dbReference type="NCBI Taxonomy" id="39495"/>
    <lineage>
        <taxon>Bacteria</taxon>
        <taxon>Bacillati</taxon>
        <taxon>Bacillota</taxon>
        <taxon>Clostridia</taxon>
        <taxon>Eubacteriales</taxon>
        <taxon>Eubacteriaceae</taxon>
        <taxon>Eubacterium</taxon>
    </lineage>
</organism>
<dbReference type="OrthoDB" id="9775255at2"/>
<dbReference type="InterPro" id="IPR004013">
    <property type="entry name" value="PHP_dom"/>
</dbReference>
<evidence type="ECO:0000256" key="7">
    <source>
        <dbReference type="ARBA" id="ARBA00049158"/>
    </source>
</evidence>
<sequence length="267" mass="31439">MICDFHLHSNFSGDSHEDPEKIIQTCIEQGMSDMCFTDHQDFDFKYEKDLFTLDYNKYFEELRTLKDKYKDKINVHIGVELGIEERTAKDCIAFAEKMPYEFIIASTHLVDGIDPYYPEYFGEYSEDEGFKRYFEFLNKGIDHFDNFDVYGHLDYVIRYAPNKDKFYNYCNYIDIIDEILKKLINKGKGIEVNTAGLYKGLKQTNPSKQILKRYKELGGEIITVGSDAHVYTNLGYAFDTIPDLLKESGFDYYCIFENRKPKFLKLD</sequence>
<accession>A0A1T4VTH1</accession>
<dbReference type="Pfam" id="PF02811">
    <property type="entry name" value="PHP"/>
    <property type="match status" value="1"/>
</dbReference>
<reference evidence="10 11" key="1">
    <citation type="submission" date="2017-02" db="EMBL/GenBank/DDBJ databases">
        <authorList>
            <person name="Peterson S.W."/>
        </authorList>
    </citation>
    <scope>NUCLEOTIDE SEQUENCE [LARGE SCALE GENOMIC DNA]</scope>
    <source>
        <strain evidence="10 11">ATCC 35992</strain>
    </source>
</reference>
<dbReference type="AlphaFoldDB" id="A0A1T4VTH1"/>
<dbReference type="PANTHER" id="PTHR21039:SF0">
    <property type="entry name" value="HISTIDINOL-PHOSPHATASE"/>
    <property type="match status" value="1"/>
</dbReference>
<dbReference type="SMART" id="SM00481">
    <property type="entry name" value="POLIIIAc"/>
    <property type="match status" value="1"/>
</dbReference>
<dbReference type="UniPathway" id="UPA00031">
    <property type="reaction ID" value="UER00013"/>
</dbReference>
<keyword evidence="11" id="KW-1185">Reference proteome</keyword>
<dbReference type="STRING" id="39495.SAMN02745111_01537"/>
<dbReference type="InterPro" id="IPR016195">
    <property type="entry name" value="Pol/histidinol_Pase-like"/>
</dbReference>
<dbReference type="GO" id="GO:0004401">
    <property type="term" value="F:histidinol-phosphatase activity"/>
    <property type="evidence" value="ECO:0007669"/>
    <property type="project" value="UniProtKB-UniRule"/>
</dbReference>
<comment type="similarity">
    <text evidence="2 8">Belongs to the PHP hydrolase family. HisK subfamily.</text>
</comment>
<dbReference type="NCBIfam" id="TIGR01856">
    <property type="entry name" value="hisJ_fam"/>
    <property type="match status" value="1"/>
</dbReference>
<dbReference type="EMBL" id="FUXZ01000009">
    <property type="protein sequence ID" value="SKA68128.1"/>
    <property type="molecule type" value="Genomic_DNA"/>
</dbReference>
<keyword evidence="6 8" id="KW-0368">Histidine biosynthesis</keyword>
<name>A0A1T4VTH1_9FIRM</name>
<evidence type="ECO:0000256" key="4">
    <source>
        <dbReference type="ARBA" id="ARBA00022605"/>
    </source>
</evidence>
<keyword evidence="4 8" id="KW-0028">Amino-acid biosynthesis</keyword>
<dbReference type="PANTHER" id="PTHR21039">
    <property type="entry name" value="HISTIDINOL PHOSPHATASE-RELATED"/>
    <property type="match status" value="1"/>
</dbReference>
<evidence type="ECO:0000256" key="3">
    <source>
        <dbReference type="ARBA" id="ARBA00013085"/>
    </source>
</evidence>
<evidence type="ECO:0000313" key="11">
    <source>
        <dbReference type="Proteomes" id="UP000190814"/>
    </source>
</evidence>
<gene>
    <name evidence="10" type="ORF">SAMN02745111_01537</name>
</gene>
<evidence type="ECO:0000256" key="6">
    <source>
        <dbReference type="ARBA" id="ARBA00023102"/>
    </source>
</evidence>
<evidence type="ECO:0000256" key="5">
    <source>
        <dbReference type="ARBA" id="ARBA00022801"/>
    </source>
</evidence>
<comment type="pathway">
    <text evidence="1 8">Amino-acid biosynthesis; L-histidine biosynthesis; L-histidine from 5-phospho-alpha-D-ribose 1-diphosphate: step 8/9.</text>
</comment>
<evidence type="ECO:0000313" key="10">
    <source>
        <dbReference type="EMBL" id="SKA68128.1"/>
    </source>
</evidence>
<dbReference type="GO" id="GO:0000105">
    <property type="term" value="P:L-histidine biosynthetic process"/>
    <property type="evidence" value="ECO:0007669"/>
    <property type="project" value="UniProtKB-UniRule"/>
</dbReference>
<dbReference type="InterPro" id="IPR010140">
    <property type="entry name" value="Histidinol_P_phosphatase_HisJ"/>
</dbReference>
<dbReference type="GO" id="GO:0005737">
    <property type="term" value="C:cytoplasm"/>
    <property type="evidence" value="ECO:0007669"/>
    <property type="project" value="TreeGrafter"/>
</dbReference>
<evidence type="ECO:0000256" key="2">
    <source>
        <dbReference type="ARBA" id="ARBA00009152"/>
    </source>
</evidence>
<dbReference type="Gene3D" id="3.20.20.140">
    <property type="entry name" value="Metal-dependent hydrolases"/>
    <property type="match status" value="1"/>
</dbReference>
<protein>
    <recommendedName>
        <fullName evidence="3 8">Histidinol-phosphatase</fullName>
        <shortName evidence="8">HolPase</shortName>
        <ecNumber evidence="3 8">3.1.3.15</ecNumber>
    </recommendedName>
</protein>
<evidence type="ECO:0000259" key="9">
    <source>
        <dbReference type="SMART" id="SM00481"/>
    </source>
</evidence>
<dbReference type="InterPro" id="IPR003141">
    <property type="entry name" value="Pol/His_phosphatase_N"/>
</dbReference>
<comment type="catalytic activity">
    <reaction evidence="7 8">
        <text>L-histidinol phosphate + H2O = L-histidinol + phosphate</text>
        <dbReference type="Rhea" id="RHEA:14465"/>
        <dbReference type="ChEBI" id="CHEBI:15377"/>
        <dbReference type="ChEBI" id="CHEBI:43474"/>
        <dbReference type="ChEBI" id="CHEBI:57699"/>
        <dbReference type="ChEBI" id="CHEBI:57980"/>
        <dbReference type="EC" id="3.1.3.15"/>
    </reaction>
</comment>
<evidence type="ECO:0000256" key="1">
    <source>
        <dbReference type="ARBA" id="ARBA00004970"/>
    </source>
</evidence>
<dbReference type="EC" id="3.1.3.15" evidence="3 8"/>
<proteinExistence type="inferred from homology"/>
<evidence type="ECO:0000256" key="8">
    <source>
        <dbReference type="RuleBase" id="RU366003"/>
    </source>
</evidence>
<dbReference type="Proteomes" id="UP000190814">
    <property type="component" value="Unassembled WGS sequence"/>
</dbReference>
<dbReference type="SUPFAM" id="SSF89550">
    <property type="entry name" value="PHP domain-like"/>
    <property type="match status" value="1"/>
</dbReference>